<sequence length="61" mass="6682">MADYLTPDARRRIAGGLMAAQYDRATPEEGNVAQRHGLLPFATYDNGRTGLAFPQYRPGDA</sequence>
<evidence type="ECO:0000313" key="7">
    <source>
        <dbReference type="EMBL" id="CAB4200494.1"/>
    </source>
</evidence>
<evidence type="ECO:0000313" key="4">
    <source>
        <dbReference type="EMBL" id="CAB4177768.1"/>
    </source>
</evidence>
<reference evidence="3" key="1">
    <citation type="submission" date="2020-05" db="EMBL/GenBank/DDBJ databases">
        <authorList>
            <person name="Chiriac C."/>
            <person name="Salcher M."/>
            <person name="Ghai R."/>
            <person name="Kavagutti S V."/>
        </authorList>
    </citation>
    <scope>NUCLEOTIDE SEQUENCE</scope>
</reference>
<dbReference type="EMBL" id="LR797060">
    <property type="protein sequence ID" value="CAB4183991.1"/>
    <property type="molecule type" value="Genomic_DNA"/>
</dbReference>
<proteinExistence type="predicted"/>
<evidence type="ECO:0000313" key="6">
    <source>
        <dbReference type="EMBL" id="CAB4187727.1"/>
    </source>
</evidence>
<gene>
    <name evidence="4" type="ORF">UFOVP1006_49</name>
    <name evidence="5" type="ORF">UFOVP1096_31</name>
    <name evidence="6" type="ORF">UFOVP1157_56</name>
    <name evidence="7" type="ORF">UFOVP1347_46</name>
    <name evidence="8" type="ORF">UFOVP1455_22</name>
    <name evidence="10" type="ORF">UFOVP1543_22</name>
    <name evidence="9" type="ORF">UFOVP1606_20</name>
    <name evidence="1" type="ORF">UFOVP497_39</name>
    <name evidence="2" type="ORF">UFOVP834_15</name>
    <name evidence="3" type="ORF">UFOVP922_56</name>
</gene>
<evidence type="ECO:0000313" key="10">
    <source>
        <dbReference type="EMBL" id="CAB5229114.1"/>
    </source>
</evidence>
<protein>
    <submittedName>
        <fullName evidence="3">Uncharacterized protein</fullName>
    </submittedName>
</protein>
<evidence type="ECO:0000313" key="8">
    <source>
        <dbReference type="EMBL" id="CAB4214091.1"/>
    </source>
</evidence>
<accession>A0A6J5PKS9</accession>
<dbReference type="EMBL" id="LR796953">
    <property type="protein sequence ID" value="CAB4177768.1"/>
    <property type="molecule type" value="Genomic_DNA"/>
</dbReference>
<dbReference type="EMBL" id="LR796470">
    <property type="protein sequence ID" value="CAB4146580.1"/>
    <property type="molecule type" value="Genomic_DNA"/>
</dbReference>
<evidence type="ECO:0000313" key="5">
    <source>
        <dbReference type="EMBL" id="CAB4183991.1"/>
    </source>
</evidence>
<dbReference type="EMBL" id="LR796881">
    <property type="protein sequence ID" value="CAB4172399.1"/>
    <property type="molecule type" value="Genomic_DNA"/>
</dbReference>
<name>A0A6J5PKS9_9CAUD</name>
<dbReference type="EMBL" id="LR796763">
    <property type="protein sequence ID" value="CAB4164298.1"/>
    <property type="molecule type" value="Genomic_DNA"/>
</dbReference>
<evidence type="ECO:0000313" key="9">
    <source>
        <dbReference type="EMBL" id="CAB4218357.1"/>
    </source>
</evidence>
<dbReference type="EMBL" id="LR797102">
    <property type="protein sequence ID" value="CAB4187727.1"/>
    <property type="molecule type" value="Genomic_DNA"/>
</dbReference>
<dbReference type="EMBL" id="LR797307">
    <property type="protein sequence ID" value="CAB4200494.1"/>
    <property type="molecule type" value="Genomic_DNA"/>
</dbReference>
<dbReference type="EMBL" id="LR797463">
    <property type="protein sequence ID" value="CAB4218357.1"/>
    <property type="molecule type" value="Genomic_DNA"/>
</dbReference>
<evidence type="ECO:0000313" key="3">
    <source>
        <dbReference type="EMBL" id="CAB4172399.1"/>
    </source>
</evidence>
<dbReference type="EMBL" id="LR798397">
    <property type="protein sequence ID" value="CAB5229114.1"/>
    <property type="molecule type" value="Genomic_DNA"/>
</dbReference>
<evidence type="ECO:0000313" key="1">
    <source>
        <dbReference type="EMBL" id="CAB4146580.1"/>
    </source>
</evidence>
<dbReference type="EMBL" id="LR797405">
    <property type="protein sequence ID" value="CAB4214091.1"/>
    <property type="molecule type" value="Genomic_DNA"/>
</dbReference>
<evidence type="ECO:0000313" key="2">
    <source>
        <dbReference type="EMBL" id="CAB4164298.1"/>
    </source>
</evidence>
<organism evidence="3">
    <name type="scientific">uncultured Caudovirales phage</name>
    <dbReference type="NCBI Taxonomy" id="2100421"/>
    <lineage>
        <taxon>Viruses</taxon>
        <taxon>Duplodnaviria</taxon>
        <taxon>Heunggongvirae</taxon>
        <taxon>Uroviricota</taxon>
        <taxon>Caudoviricetes</taxon>
        <taxon>Peduoviridae</taxon>
        <taxon>Maltschvirus</taxon>
        <taxon>Maltschvirus maltsch</taxon>
    </lineage>
</organism>